<protein>
    <recommendedName>
        <fullName evidence="8">Ubiquitin carboxyl-terminal hydrolase</fullName>
        <ecNumber evidence="8">3.4.19.12</ecNumber>
    </recommendedName>
</protein>
<dbReference type="InterPro" id="IPR001578">
    <property type="entry name" value="Peptidase_C12_UCH"/>
</dbReference>
<keyword evidence="6 7" id="KW-0788">Thiol protease</keyword>
<dbReference type="GO" id="GO:0004843">
    <property type="term" value="F:cysteine-type deubiquitinase activity"/>
    <property type="evidence" value="ECO:0007669"/>
    <property type="project" value="UniProtKB-UniRule"/>
</dbReference>
<feature type="domain" description="UCH catalytic" evidence="9">
    <location>
        <begin position="1"/>
        <end position="221"/>
    </location>
</feature>
<dbReference type="FunFam" id="3.40.532.10:FF:000006">
    <property type="entry name" value="Ubiquitin carboxyl-terminal hydrolase"/>
    <property type="match status" value="1"/>
</dbReference>
<dbReference type="PANTHER" id="PTHR10589">
    <property type="entry name" value="UBIQUITIN CARBOXYL-TERMINAL HYDROLASE"/>
    <property type="match status" value="1"/>
</dbReference>
<feature type="active site" description="Nucleophile" evidence="7">
    <location>
        <position position="83"/>
    </location>
</feature>
<dbReference type="EC" id="3.4.19.12" evidence="8"/>
<evidence type="ECO:0000259" key="9">
    <source>
        <dbReference type="PROSITE" id="PS52048"/>
    </source>
</evidence>
<dbReference type="PROSITE" id="PS52048">
    <property type="entry name" value="UCH_DOMAIN"/>
    <property type="match status" value="1"/>
</dbReference>
<dbReference type="Pfam" id="PF01088">
    <property type="entry name" value="Peptidase_C12"/>
    <property type="match status" value="1"/>
</dbReference>
<evidence type="ECO:0000256" key="4">
    <source>
        <dbReference type="ARBA" id="ARBA00022786"/>
    </source>
</evidence>
<feature type="site" description="Important for enzyme activity" evidence="7">
    <location>
        <position position="176"/>
    </location>
</feature>
<comment type="caution">
    <text evidence="10">The sequence shown here is derived from an EMBL/GenBank/DDBJ whole genome shotgun (WGS) entry which is preliminary data.</text>
</comment>
<feature type="active site" description="Proton donor" evidence="7">
    <location>
        <position position="161"/>
    </location>
</feature>
<keyword evidence="11" id="KW-1185">Reference proteome</keyword>
<keyword evidence="3 7" id="KW-0645">Protease</keyword>
<dbReference type="InterPro" id="IPR036959">
    <property type="entry name" value="Peptidase_C12_UCH_sf"/>
</dbReference>
<dbReference type="Gene3D" id="3.40.532.10">
    <property type="entry name" value="Peptidase C12, ubiquitin carboxyl-terminal hydrolase"/>
    <property type="match status" value="1"/>
</dbReference>
<accession>A0AAD9MKN7</accession>
<evidence type="ECO:0000256" key="7">
    <source>
        <dbReference type="PROSITE-ProRule" id="PRU01393"/>
    </source>
</evidence>
<evidence type="ECO:0000256" key="2">
    <source>
        <dbReference type="ARBA" id="ARBA00009326"/>
    </source>
</evidence>
<name>A0AAD9MKN7_PROWI</name>
<organism evidence="10 11">
    <name type="scientific">Prototheca wickerhamii</name>
    <dbReference type="NCBI Taxonomy" id="3111"/>
    <lineage>
        <taxon>Eukaryota</taxon>
        <taxon>Viridiplantae</taxon>
        <taxon>Chlorophyta</taxon>
        <taxon>core chlorophytes</taxon>
        <taxon>Trebouxiophyceae</taxon>
        <taxon>Chlorellales</taxon>
        <taxon>Chlorellaceae</taxon>
        <taxon>Prototheca</taxon>
    </lineage>
</organism>
<dbReference type="EMBL" id="JASFZW010000004">
    <property type="protein sequence ID" value="KAK2078405.1"/>
    <property type="molecule type" value="Genomic_DNA"/>
</dbReference>
<gene>
    <name evidence="10" type="ORF">QBZ16_003245</name>
</gene>
<reference evidence="10" key="1">
    <citation type="submission" date="2021-01" db="EMBL/GenBank/DDBJ databases">
        <authorList>
            <person name="Eckstrom K.M.E."/>
        </authorList>
    </citation>
    <scope>NUCLEOTIDE SEQUENCE</scope>
    <source>
        <strain evidence="10">UVCC 0001</strain>
    </source>
</reference>
<keyword evidence="4 7" id="KW-0833">Ubl conjugation pathway</keyword>
<evidence type="ECO:0000256" key="3">
    <source>
        <dbReference type="ARBA" id="ARBA00022670"/>
    </source>
</evidence>
<evidence type="ECO:0000256" key="5">
    <source>
        <dbReference type="ARBA" id="ARBA00022801"/>
    </source>
</evidence>
<dbReference type="PANTHER" id="PTHR10589:SF17">
    <property type="entry name" value="UBIQUITIN CARBOXYL-TERMINAL HYDROLASE"/>
    <property type="match status" value="1"/>
</dbReference>
<proteinExistence type="inferred from homology"/>
<comment type="catalytic activity">
    <reaction evidence="1 7 8">
        <text>Thiol-dependent hydrolysis of ester, thioester, amide, peptide and isopeptide bonds formed by the C-terminal Gly of ubiquitin (a 76-residue protein attached to proteins as an intracellular targeting signal).</text>
        <dbReference type="EC" id="3.4.19.12"/>
    </reaction>
</comment>
<dbReference type="GO" id="GO:0005737">
    <property type="term" value="C:cytoplasm"/>
    <property type="evidence" value="ECO:0007669"/>
    <property type="project" value="TreeGrafter"/>
</dbReference>
<dbReference type="SUPFAM" id="SSF54001">
    <property type="entry name" value="Cysteine proteinases"/>
    <property type="match status" value="1"/>
</dbReference>
<comment type="similarity">
    <text evidence="2 7 8">Belongs to the peptidase C12 family.</text>
</comment>
<dbReference type="GO" id="GO:0006511">
    <property type="term" value="P:ubiquitin-dependent protein catabolic process"/>
    <property type="evidence" value="ECO:0007669"/>
    <property type="project" value="UniProtKB-UniRule"/>
</dbReference>
<keyword evidence="5 7" id="KW-0378">Hydrolase</keyword>
<dbReference type="CDD" id="cd09616">
    <property type="entry name" value="Peptidase_C12_UCH_L1_L3"/>
    <property type="match status" value="1"/>
</dbReference>
<evidence type="ECO:0000256" key="1">
    <source>
        <dbReference type="ARBA" id="ARBA00000707"/>
    </source>
</evidence>
<evidence type="ECO:0000256" key="6">
    <source>
        <dbReference type="ARBA" id="ARBA00022807"/>
    </source>
</evidence>
<dbReference type="AlphaFoldDB" id="A0AAD9MKN7"/>
<dbReference type="PRINTS" id="PR00707">
    <property type="entry name" value="UBCTHYDRLASE"/>
</dbReference>
<evidence type="ECO:0000313" key="11">
    <source>
        <dbReference type="Proteomes" id="UP001255856"/>
    </source>
</evidence>
<evidence type="ECO:0000256" key="8">
    <source>
        <dbReference type="RuleBase" id="RU361215"/>
    </source>
</evidence>
<sequence length="225" mass="24332">MTDFMQNLGADTRQFKFTDVWGLDPVRFDGDRDLLAMIEGPVLAVILLFPIGDAKGEDTRLGTPVTNALEGPYYMKQTIQNACGTIAVLHAVLNNRDFVASEPDSFLDKFYTATKDMDPESRGAFLENPPSGDLNIETCHKAAALAGSTAPPAAADDVDLHFVAFVHSGGRLFELDGRQRGPIDHSATSLETLLQDTAETVKRTRLAGSDSLNFSLIALSARGDE</sequence>
<dbReference type="InterPro" id="IPR038765">
    <property type="entry name" value="Papain-like_cys_pep_sf"/>
</dbReference>
<dbReference type="Proteomes" id="UP001255856">
    <property type="component" value="Unassembled WGS sequence"/>
</dbReference>
<feature type="site" description="Transition state stabilizer" evidence="7">
    <location>
        <position position="77"/>
    </location>
</feature>
<dbReference type="GO" id="GO:0016579">
    <property type="term" value="P:protein deubiquitination"/>
    <property type="evidence" value="ECO:0007669"/>
    <property type="project" value="TreeGrafter"/>
</dbReference>
<evidence type="ECO:0000313" key="10">
    <source>
        <dbReference type="EMBL" id="KAK2078405.1"/>
    </source>
</evidence>